<evidence type="ECO:0000313" key="2">
    <source>
        <dbReference type="Proteomes" id="UP000008141"/>
    </source>
</evidence>
<dbReference type="FunCoup" id="E1ZN94">
    <property type="interactions" value="1174"/>
</dbReference>
<dbReference type="InParanoid" id="E1ZN94"/>
<dbReference type="KEGG" id="cvr:CHLNCDRAFT_138547"/>
<dbReference type="eggNOG" id="KOG3420">
    <property type="taxonomic scope" value="Eukaryota"/>
</dbReference>
<name>E1ZN94_CHLVA</name>
<dbReference type="InterPro" id="IPR002052">
    <property type="entry name" value="DNA_methylase_N6_adenine_CS"/>
</dbReference>
<dbReference type="PANTHER" id="PTHR23290:SF0">
    <property type="entry name" value="RRNA N6-ADENOSINE-METHYLTRANSFERASE METTL5"/>
    <property type="match status" value="1"/>
</dbReference>
<dbReference type="PROSITE" id="PS00092">
    <property type="entry name" value="N6_MTASE"/>
    <property type="match status" value="1"/>
</dbReference>
<dbReference type="InterPro" id="IPR051720">
    <property type="entry name" value="rRNA_MeTrfase/Polyamine_Synth"/>
</dbReference>
<dbReference type="InterPro" id="IPR029063">
    <property type="entry name" value="SAM-dependent_MTases_sf"/>
</dbReference>
<proteinExistence type="predicted"/>
<accession>E1ZN94</accession>
<dbReference type="RefSeq" id="XP_005844663.1">
    <property type="nucleotide sequence ID" value="XM_005844601.1"/>
</dbReference>
<gene>
    <name evidence="1" type="ORF">CHLNCDRAFT_138547</name>
</gene>
<dbReference type="PANTHER" id="PTHR23290">
    <property type="entry name" value="RRNA N6-ADENOSINE-METHYLTRANSFERASE METTL5"/>
    <property type="match status" value="1"/>
</dbReference>
<sequence length="214" mass="24119">MKLKELESLMQDIAPFEDPKIELEQYPTGPHIAARMLYTVANSYDEFEGQTVIDLGCGTAMLSIGAAMLGALHVVGVDVDGDALRVAQQNAEEYEEPLPIDFVRCDVGQVALQRRLRADTVVMNPPFGTRRKGADAEFLRAAFQLSRNSVYSLHKSSTREYIQRLAERELRAASAEVLAQLRYDLPASYKFHKQKSRDIEVDLWRFEVPPQTDS</sequence>
<protein>
    <recommendedName>
        <fullName evidence="3">Methyltransferase small domain-containing protein</fullName>
    </recommendedName>
</protein>
<dbReference type="Proteomes" id="UP000008141">
    <property type="component" value="Unassembled WGS sequence"/>
</dbReference>
<dbReference type="GO" id="GO:0008988">
    <property type="term" value="F:rRNA (adenine-N6-)-methyltransferase activity"/>
    <property type="evidence" value="ECO:0007669"/>
    <property type="project" value="TreeGrafter"/>
</dbReference>
<dbReference type="OMA" id="DVVYSIH"/>
<dbReference type="GO" id="GO:0003676">
    <property type="term" value="F:nucleic acid binding"/>
    <property type="evidence" value="ECO:0007669"/>
    <property type="project" value="InterPro"/>
</dbReference>
<dbReference type="OrthoDB" id="7848332at2759"/>
<dbReference type="STRING" id="554065.E1ZN94"/>
<reference evidence="1 2" key="1">
    <citation type="journal article" date="2010" name="Plant Cell">
        <title>The Chlorella variabilis NC64A genome reveals adaptation to photosymbiosis, coevolution with viruses, and cryptic sex.</title>
        <authorList>
            <person name="Blanc G."/>
            <person name="Duncan G."/>
            <person name="Agarkova I."/>
            <person name="Borodovsky M."/>
            <person name="Gurnon J."/>
            <person name="Kuo A."/>
            <person name="Lindquist E."/>
            <person name="Lucas S."/>
            <person name="Pangilinan J."/>
            <person name="Polle J."/>
            <person name="Salamov A."/>
            <person name="Terry A."/>
            <person name="Yamada T."/>
            <person name="Dunigan D.D."/>
            <person name="Grigoriev I.V."/>
            <person name="Claverie J.M."/>
            <person name="Van Etten J.L."/>
        </authorList>
    </citation>
    <scope>NUCLEOTIDE SEQUENCE [LARGE SCALE GENOMIC DNA]</scope>
    <source>
        <strain evidence="1 2">NC64A</strain>
    </source>
</reference>
<dbReference type="GeneID" id="17352108"/>
<dbReference type="SUPFAM" id="SSF53335">
    <property type="entry name" value="S-adenosyl-L-methionine-dependent methyltransferases"/>
    <property type="match status" value="1"/>
</dbReference>
<evidence type="ECO:0000313" key="1">
    <source>
        <dbReference type="EMBL" id="EFN52561.1"/>
    </source>
</evidence>
<keyword evidence="2" id="KW-1185">Reference proteome</keyword>
<dbReference type="CDD" id="cd02440">
    <property type="entry name" value="AdoMet_MTases"/>
    <property type="match status" value="1"/>
</dbReference>
<dbReference type="AlphaFoldDB" id="E1ZN94"/>
<dbReference type="Pfam" id="PF06325">
    <property type="entry name" value="PrmA"/>
    <property type="match status" value="1"/>
</dbReference>
<dbReference type="EMBL" id="GL433855">
    <property type="protein sequence ID" value="EFN52561.1"/>
    <property type="molecule type" value="Genomic_DNA"/>
</dbReference>
<evidence type="ECO:0008006" key="3">
    <source>
        <dbReference type="Google" id="ProtNLM"/>
    </source>
</evidence>
<dbReference type="Gene3D" id="3.40.50.150">
    <property type="entry name" value="Vaccinia Virus protein VP39"/>
    <property type="match status" value="1"/>
</dbReference>
<organism evidence="2">
    <name type="scientific">Chlorella variabilis</name>
    <name type="common">Green alga</name>
    <dbReference type="NCBI Taxonomy" id="554065"/>
    <lineage>
        <taxon>Eukaryota</taxon>
        <taxon>Viridiplantae</taxon>
        <taxon>Chlorophyta</taxon>
        <taxon>core chlorophytes</taxon>
        <taxon>Trebouxiophyceae</taxon>
        <taxon>Chlorellales</taxon>
        <taxon>Chlorellaceae</taxon>
        <taxon>Chlorella clade</taxon>
        <taxon>Chlorella</taxon>
    </lineage>
</organism>